<evidence type="ECO:0000313" key="2">
    <source>
        <dbReference type="Proteomes" id="UP000199054"/>
    </source>
</evidence>
<proteinExistence type="predicted"/>
<dbReference type="AlphaFoldDB" id="A0A1H8H2S1"/>
<evidence type="ECO:0000313" key="1">
    <source>
        <dbReference type="EMBL" id="SEN50543.1"/>
    </source>
</evidence>
<dbReference type="Proteomes" id="UP000199054">
    <property type="component" value="Unassembled WGS sequence"/>
</dbReference>
<gene>
    <name evidence="1" type="ORF">SAMN04489859_100892</name>
</gene>
<sequence length="65" mass="7516">MTLIDRETLSRDPRYYRALADEYERQNSIKLTRSPWDVRNSITLDDYHAIPAHIAADALAKGGRK</sequence>
<protein>
    <submittedName>
        <fullName evidence="1">Uncharacterized protein</fullName>
    </submittedName>
</protein>
<dbReference type="EMBL" id="FODE01000008">
    <property type="protein sequence ID" value="SEN50543.1"/>
    <property type="molecule type" value="Genomic_DNA"/>
</dbReference>
<dbReference type="RefSeq" id="WP_090611291.1">
    <property type="nucleotide sequence ID" value="NZ_CP067124.1"/>
</dbReference>
<keyword evidence="2" id="KW-1185">Reference proteome</keyword>
<name>A0A1H8H2S1_9RHOB</name>
<dbReference type="STRING" id="34002.SAMN04489859_100892"/>
<organism evidence="1 2">
    <name type="scientific">Paracoccus alcaliphilus</name>
    <dbReference type="NCBI Taxonomy" id="34002"/>
    <lineage>
        <taxon>Bacteria</taxon>
        <taxon>Pseudomonadati</taxon>
        <taxon>Pseudomonadota</taxon>
        <taxon>Alphaproteobacteria</taxon>
        <taxon>Rhodobacterales</taxon>
        <taxon>Paracoccaceae</taxon>
        <taxon>Paracoccus</taxon>
    </lineage>
</organism>
<reference evidence="1 2" key="1">
    <citation type="submission" date="2016-10" db="EMBL/GenBank/DDBJ databases">
        <authorList>
            <person name="de Groot N.N."/>
        </authorList>
    </citation>
    <scope>NUCLEOTIDE SEQUENCE [LARGE SCALE GENOMIC DNA]</scope>
    <source>
        <strain evidence="1 2">DSM 8512</strain>
    </source>
</reference>
<accession>A0A1H8H2S1</accession>